<dbReference type="AlphaFoldDB" id="A0A0R2H8Z0"/>
<feature type="binding site" evidence="4">
    <location>
        <position position="298"/>
    </location>
    <ligand>
        <name>FAD</name>
        <dbReference type="ChEBI" id="CHEBI:57692"/>
    </ligand>
</feature>
<dbReference type="GeneID" id="86899436"/>
<dbReference type="PRINTS" id="PR00411">
    <property type="entry name" value="PNDRDTASEI"/>
</dbReference>
<dbReference type="Proteomes" id="UP000051992">
    <property type="component" value="Unassembled WGS sequence"/>
</dbReference>
<evidence type="ECO:0000256" key="3">
    <source>
        <dbReference type="ARBA" id="ARBA00022827"/>
    </source>
</evidence>
<comment type="cofactor">
    <cofactor evidence="4">
        <name>FAD</name>
        <dbReference type="ChEBI" id="CHEBI:57692"/>
    </cofactor>
    <text evidence="4">Binds 1 FAD per subunit.</text>
</comment>
<dbReference type="SUPFAM" id="SSF51905">
    <property type="entry name" value="FAD/NAD(P)-binding domain"/>
    <property type="match status" value="1"/>
</dbReference>
<dbReference type="Pfam" id="PF02852">
    <property type="entry name" value="Pyr_redox_dim"/>
    <property type="match status" value="1"/>
</dbReference>
<feature type="domain" description="FAD/NAD(P)-binding" evidence="7">
    <location>
        <begin position="6"/>
        <end position="313"/>
    </location>
</feature>
<feature type="binding site" evidence="4">
    <location>
        <position position="113"/>
    </location>
    <ligand>
        <name>FAD</name>
        <dbReference type="ChEBI" id="CHEBI:57692"/>
    </ligand>
</feature>
<proteinExistence type="inferred from homology"/>
<keyword evidence="4" id="KW-0520">NAD</keyword>
<evidence type="ECO:0000259" key="7">
    <source>
        <dbReference type="Pfam" id="PF07992"/>
    </source>
</evidence>
<feature type="domain" description="Pyridine nucleotide-disulphide oxidoreductase dimerisation" evidence="6">
    <location>
        <begin position="335"/>
        <end position="436"/>
    </location>
</feature>
<accession>A0A0R2H8Z0</accession>
<feature type="binding site" evidence="4">
    <location>
        <begin position="172"/>
        <end position="179"/>
    </location>
    <ligand>
        <name>NAD(+)</name>
        <dbReference type="ChEBI" id="CHEBI:57540"/>
    </ligand>
</feature>
<feature type="disulfide bond" description="Redox-active" evidence="5">
    <location>
        <begin position="43"/>
        <end position="48"/>
    </location>
</feature>
<reference evidence="8 9" key="1">
    <citation type="journal article" date="2015" name="Genome Announc.">
        <title>Expanding the biotechnology potential of lactobacilli through comparative genomics of 213 strains and associated genera.</title>
        <authorList>
            <person name="Sun Z."/>
            <person name="Harris H.M."/>
            <person name="McCann A."/>
            <person name="Guo C."/>
            <person name="Argimon S."/>
            <person name="Zhang W."/>
            <person name="Yang X."/>
            <person name="Jeffery I.B."/>
            <person name="Cooney J.C."/>
            <person name="Kagawa T.F."/>
            <person name="Liu W."/>
            <person name="Song Y."/>
            <person name="Salvetti E."/>
            <person name="Wrobel A."/>
            <person name="Rasinkangas P."/>
            <person name="Parkhill J."/>
            <person name="Rea M.C."/>
            <person name="O'Sullivan O."/>
            <person name="Ritari J."/>
            <person name="Douillard F.P."/>
            <person name="Paul Ross R."/>
            <person name="Yang R."/>
            <person name="Briner A.E."/>
            <person name="Felis G.E."/>
            <person name="de Vos W.M."/>
            <person name="Barrangou R."/>
            <person name="Klaenhammer T.R."/>
            <person name="Caufield P.W."/>
            <person name="Cui Y."/>
            <person name="Zhang H."/>
            <person name="O'Toole P.W."/>
        </authorList>
    </citation>
    <scope>NUCLEOTIDE SEQUENCE [LARGE SCALE GENOMIC DNA]</scope>
    <source>
        <strain evidence="8 9">DSM 20410</strain>
    </source>
</reference>
<dbReference type="Gene3D" id="3.50.50.60">
    <property type="entry name" value="FAD/NAD(P)-binding domain"/>
    <property type="match status" value="1"/>
</dbReference>
<dbReference type="InterPro" id="IPR016156">
    <property type="entry name" value="FAD/NAD-linked_Rdtase_dimer_sf"/>
</dbReference>
<evidence type="ECO:0000256" key="1">
    <source>
        <dbReference type="ARBA" id="ARBA00007532"/>
    </source>
</evidence>
<dbReference type="InterPro" id="IPR036188">
    <property type="entry name" value="FAD/NAD-bd_sf"/>
</dbReference>
<dbReference type="Pfam" id="PF07992">
    <property type="entry name" value="Pyr_redox_2"/>
    <property type="match status" value="1"/>
</dbReference>
<dbReference type="PRINTS" id="PR00368">
    <property type="entry name" value="FADPNR"/>
</dbReference>
<dbReference type="PANTHER" id="PTHR43014">
    <property type="entry name" value="MERCURIC REDUCTASE"/>
    <property type="match status" value="1"/>
</dbReference>
<keyword evidence="9" id="KW-1185">Reference proteome</keyword>
<dbReference type="InterPro" id="IPR001100">
    <property type="entry name" value="Pyr_nuc-diS_OxRdtase"/>
</dbReference>
<dbReference type="GO" id="GO:0000166">
    <property type="term" value="F:nucleotide binding"/>
    <property type="evidence" value="ECO:0007669"/>
    <property type="project" value="UniProtKB-KW"/>
</dbReference>
<evidence type="ECO:0000256" key="5">
    <source>
        <dbReference type="PIRSR" id="PIRSR000350-4"/>
    </source>
</evidence>
<dbReference type="PANTHER" id="PTHR43014:SF5">
    <property type="entry name" value="GLUTATHIONE REDUCTASE (NADPH)"/>
    <property type="match status" value="1"/>
</dbReference>
<name>A0A0R2H8Z0_WEIVI</name>
<keyword evidence="4" id="KW-0547">Nucleotide-binding</keyword>
<dbReference type="PIRSF" id="PIRSF000350">
    <property type="entry name" value="Mercury_reductase_MerA"/>
    <property type="match status" value="1"/>
</dbReference>
<dbReference type="RefSeq" id="WP_057744026.1">
    <property type="nucleotide sequence ID" value="NZ_BJLU01000003.1"/>
</dbReference>
<dbReference type="InterPro" id="IPR004099">
    <property type="entry name" value="Pyr_nucl-diS_OxRdtase_dimer"/>
</dbReference>
<dbReference type="GO" id="GO:0016491">
    <property type="term" value="F:oxidoreductase activity"/>
    <property type="evidence" value="ECO:0007669"/>
    <property type="project" value="InterPro"/>
</dbReference>
<comment type="caution">
    <text evidence="8">The sequence shown here is derived from an EMBL/GenBank/DDBJ whole genome shotgun (WGS) entry which is preliminary data.</text>
</comment>
<evidence type="ECO:0000259" key="6">
    <source>
        <dbReference type="Pfam" id="PF02852"/>
    </source>
</evidence>
<dbReference type="OrthoDB" id="9800167at2"/>
<gene>
    <name evidence="8" type="ORF">IV50_GL000298</name>
</gene>
<evidence type="ECO:0000313" key="8">
    <source>
        <dbReference type="EMBL" id="KRN47029.1"/>
    </source>
</evidence>
<dbReference type="EMBL" id="JQBM01000001">
    <property type="protein sequence ID" value="KRN47029.1"/>
    <property type="molecule type" value="Genomic_DNA"/>
</dbReference>
<evidence type="ECO:0000313" key="9">
    <source>
        <dbReference type="Proteomes" id="UP000051992"/>
    </source>
</evidence>
<dbReference type="SUPFAM" id="SSF55424">
    <property type="entry name" value="FAD/NAD-linked reductases, dimerisation (C-terminal) domain"/>
    <property type="match status" value="1"/>
</dbReference>
<protein>
    <submittedName>
        <fullName evidence="8">Glutathione reductase</fullName>
    </submittedName>
</protein>
<keyword evidence="2" id="KW-0285">Flavoprotein</keyword>
<evidence type="ECO:0000256" key="2">
    <source>
        <dbReference type="ARBA" id="ARBA00022630"/>
    </source>
</evidence>
<organism evidence="8 9">
    <name type="scientific">Weissella viridescens</name>
    <name type="common">Lactobacillus viridescens</name>
    <dbReference type="NCBI Taxonomy" id="1629"/>
    <lineage>
        <taxon>Bacteria</taxon>
        <taxon>Bacillati</taxon>
        <taxon>Bacillota</taxon>
        <taxon>Bacilli</taxon>
        <taxon>Lactobacillales</taxon>
        <taxon>Lactobacillaceae</taxon>
        <taxon>Weissella</taxon>
    </lineage>
</organism>
<dbReference type="InterPro" id="IPR023753">
    <property type="entry name" value="FAD/NAD-binding_dom"/>
</dbReference>
<feature type="binding site" evidence="4">
    <location>
        <position position="258"/>
    </location>
    <ligand>
        <name>NAD(+)</name>
        <dbReference type="ChEBI" id="CHEBI:57540"/>
    </ligand>
</feature>
<sequence length="443" mass="47891">MPEFDYDVVYIGSGHGTFDGAMPLAAKGKRVAVIEADKVGGTCPNWGCNAKILLDGPVALQHTLRASDGIVSGDGKIDWAKNKAHKQAAIDVIPDALKGGMEASGIKMYFGHGTIIGEHTVAVDGEPITAENIVIATGLRPHQLDVPGTELGHDSKEFMALDEMPKHMVIIGGGYIGVEFATMANAAGSDVSLVLHDGEALRGFHQPYVKEVLADLESRGVTIVRNQEVKSFEQQGHQVEVALSDETITTDWVLDATGRVANVENLGLEDLEIEHSPKGIVVNEYLQTTVPSIYVSGDVIDKEQPKLTPTAQFESQYLMHRFAGESDAAIDYPAIATNVFTTPRIAQAGVTVAEAQADPDKYIVQENDLSGDWYRAVDYEKNAKLTLIFNKDKQLVGATEISERAEDSINALLPAIEFGYTPAQLERLVYIFPAIAFDSISKL</sequence>
<keyword evidence="3 4" id="KW-0274">FAD</keyword>
<evidence type="ECO:0000256" key="4">
    <source>
        <dbReference type="PIRSR" id="PIRSR000350-3"/>
    </source>
</evidence>
<comment type="similarity">
    <text evidence="1">Belongs to the class-I pyridine nucleotide-disulfide oxidoreductase family.</text>
</comment>
<dbReference type="PATRIC" id="fig|1629.5.peg.301"/>